<protein>
    <submittedName>
        <fullName evidence="9">Probable cytochrome P450 301a1, mitochondrial</fullName>
    </submittedName>
</protein>
<dbReference type="GO" id="GO:0005739">
    <property type="term" value="C:mitochondrion"/>
    <property type="evidence" value="ECO:0007669"/>
    <property type="project" value="TreeGrafter"/>
</dbReference>
<evidence type="ECO:0000313" key="8">
    <source>
        <dbReference type="Proteomes" id="UP000079169"/>
    </source>
</evidence>
<proteinExistence type="inferred from homology"/>
<keyword evidence="8" id="KW-1185">Reference proteome</keyword>
<keyword evidence="7" id="KW-0503">Monooxygenase</keyword>
<dbReference type="AlphaFoldDB" id="A0A3Q0J0J4"/>
<dbReference type="PANTHER" id="PTHR24291">
    <property type="entry name" value="CYTOCHROME P450 FAMILY 4"/>
    <property type="match status" value="1"/>
</dbReference>
<dbReference type="PANTHER" id="PTHR24291:SF48">
    <property type="entry name" value="CYTOCHROME P450"/>
    <property type="match status" value="1"/>
</dbReference>
<sequence>MAVCSMLYQLATRPEEQEKLHQELCRILPDPSQPLTPDKLDQMIYLKAFIKEVFRMYSTVIGNGRTLQNDMVICGYRIPKGVS</sequence>
<keyword evidence="5" id="KW-0560">Oxidoreductase</keyword>
<dbReference type="GO" id="GO:0016705">
    <property type="term" value="F:oxidoreductase activity, acting on paired donors, with incorporation or reduction of molecular oxygen"/>
    <property type="evidence" value="ECO:0007669"/>
    <property type="project" value="InterPro"/>
</dbReference>
<dbReference type="InterPro" id="IPR050196">
    <property type="entry name" value="Cytochrome_P450_Monoox"/>
</dbReference>
<keyword evidence="3" id="KW-0349">Heme</keyword>
<dbReference type="PaxDb" id="121845-A0A3Q0J0J4"/>
<dbReference type="SUPFAM" id="SSF48264">
    <property type="entry name" value="Cytochrome P450"/>
    <property type="match status" value="1"/>
</dbReference>
<accession>A0A3Q0J0J4</accession>
<evidence type="ECO:0000313" key="9">
    <source>
        <dbReference type="RefSeq" id="XP_026681997.1"/>
    </source>
</evidence>
<gene>
    <name evidence="9" type="primary">LOC113468907</name>
</gene>
<evidence type="ECO:0000256" key="1">
    <source>
        <dbReference type="ARBA" id="ARBA00001971"/>
    </source>
</evidence>
<evidence type="ECO:0000256" key="4">
    <source>
        <dbReference type="ARBA" id="ARBA00022723"/>
    </source>
</evidence>
<dbReference type="RefSeq" id="XP_026681997.1">
    <property type="nucleotide sequence ID" value="XM_026826196.1"/>
</dbReference>
<keyword evidence="4" id="KW-0479">Metal-binding</keyword>
<reference evidence="9" key="1">
    <citation type="submission" date="2025-08" db="UniProtKB">
        <authorList>
            <consortium name="RefSeq"/>
        </authorList>
    </citation>
    <scope>IDENTIFICATION</scope>
</reference>
<comment type="similarity">
    <text evidence="2">Belongs to the cytochrome P450 family.</text>
</comment>
<evidence type="ECO:0000256" key="5">
    <source>
        <dbReference type="ARBA" id="ARBA00023002"/>
    </source>
</evidence>
<dbReference type="Pfam" id="PF00067">
    <property type="entry name" value="p450"/>
    <property type="match status" value="1"/>
</dbReference>
<evidence type="ECO:0000256" key="2">
    <source>
        <dbReference type="ARBA" id="ARBA00010617"/>
    </source>
</evidence>
<evidence type="ECO:0000256" key="6">
    <source>
        <dbReference type="ARBA" id="ARBA00023004"/>
    </source>
</evidence>
<evidence type="ECO:0000256" key="7">
    <source>
        <dbReference type="ARBA" id="ARBA00023033"/>
    </source>
</evidence>
<dbReference type="Gene3D" id="1.10.630.10">
    <property type="entry name" value="Cytochrome P450"/>
    <property type="match status" value="1"/>
</dbReference>
<dbReference type="InterPro" id="IPR001128">
    <property type="entry name" value="Cyt_P450"/>
</dbReference>
<keyword evidence="6" id="KW-0408">Iron</keyword>
<dbReference type="GO" id="GO:0020037">
    <property type="term" value="F:heme binding"/>
    <property type="evidence" value="ECO:0007669"/>
    <property type="project" value="InterPro"/>
</dbReference>
<comment type="cofactor">
    <cofactor evidence="1">
        <name>heme</name>
        <dbReference type="ChEBI" id="CHEBI:30413"/>
    </cofactor>
</comment>
<name>A0A3Q0J0J4_DIACI</name>
<dbReference type="KEGG" id="dci:113468907"/>
<organism evidence="8 9">
    <name type="scientific">Diaphorina citri</name>
    <name type="common">Asian citrus psyllid</name>
    <dbReference type="NCBI Taxonomy" id="121845"/>
    <lineage>
        <taxon>Eukaryota</taxon>
        <taxon>Metazoa</taxon>
        <taxon>Ecdysozoa</taxon>
        <taxon>Arthropoda</taxon>
        <taxon>Hexapoda</taxon>
        <taxon>Insecta</taxon>
        <taxon>Pterygota</taxon>
        <taxon>Neoptera</taxon>
        <taxon>Paraneoptera</taxon>
        <taxon>Hemiptera</taxon>
        <taxon>Sternorrhyncha</taxon>
        <taxon>Psylloidea</taxon>
        <taxon>Psyllidae</taxon>
        <taxon>Diaphorininae</taxon>
        <taxon>Diaphorina</taxon>
    </lineage>
</organism>
<dbReference type="Proteomes" id="UP000079169">
    <property type="component" value="Unplaced"/>
</dbReference>
<evidence type="ECO:0000256" key="3">
    <source>
        <dbReference type="ARBA" id="ARBA00022617"/>
    </source>
</evidence>
<dbReference type="InterPro" id="IPR036396">
    <property type="entry name" value="Cyt_P450_sf"/>
</dbReference>
<dbReference type="STRING" id="121845.A0A3Q0J0J4"/>
<dbReference type="GO" id="GO:0004497">
    <property type="term" value="F:monooxygenase activity"/>
    <property type="evidence" value="ECO:0007669"/>
    <property type="project" value="UniProtKB-KW"/>
</dbReference>
<dbReference type="GeneID" id="113468907"/>
<dbReference type="GO" id="GO:0005506">
    <property type="term" value="F:iron ion binding"/>
    <property type="evidence" value="ECO:0007669"/>
    <property type="project" value="InterPro"/>
</dbReference>